<dbReference type="PANTHER" id="PTHR21648:SF0">
    <property type="entry name" value="RADIAL SPOKE HEAD PROTEIN 3 HOMOLOG"/>
    <property type="match status" value="1"/>
</dbReference>
<evidence type="ECO:0000256" key="4">
    <source>
        <dbReference type="ARBA" id="ARBA00022553"/>
    </source>
</evidence>
<organism evidence="10 11">
    <name type="scientific">Calicophoron daubneyi</name>
    <name type="common">Rumen fluke</name>
    <name type="synonym">Paramphistomum daubneyi</name>
    <dbReference type="NCBI Taxonomy" id="300641"/>
    <lineage>
        <taxon>Eukaryota</taxon>
        <taxon>Metazoa</taxon>
        <taxon>Spiralia</taxon>
        <taxon>Lophotrochozoa</taxon>
        <taxon>Platyhelminthes</taxon>
        <taxon>Trematoda</taxon>
        <taxon>Digenea</taxon>
        <taxon>Plagiorchiida</taxon>
        <taxon>Pronocephalata</taxon>
        <taxon>Paramphistomoidea</taxon>
        <taxon>Paramphistomidae</taxon>
        <taxon>Calicophoron</taxon>
    </lineage>
</organism>
<keyword evidence="7" id="KW-0206">Cytoskeleton</keyword>
<dbReference type="EMBL" id="CAXLJL010001000">
    <property type="protein sequence ID" value="CAL5142288.1"/>
    <property type="molecule type" value="Genomic_DNA"/>
</dbReference>
<evidence type="ECO:0000313" key="11">
    <source>
        <dbReference type="Proteomes" id="UP001497525"/>
    </source>
</evidence>
<protein>
    <recommendedName>
        <fullName evidence="12">Radial spoke head protein 3 homolog</fullName>
    </recommendedName>
</protein>
<dbReference type="GO" id="GO:0005929">
    <property type="term" value="C:cilium"/>
    <property type="evidence" value="ECO:0007669"/>
    <property type="project" value="TreeGrafter"/>
</dbReference>
<evidence type="ECO:0000256" key="9">
    <source>
        <dbReference type="SAM" id="MobiDB-lite"/>
    </source>
</evidence>
<evidence type="ECO:0000256" key="6">
    <source>
        <dbReference type="ARBA" id="ARBA00023069"/>
    </source>
</evidence>
<gene>
    <name evidence="10" type="ORF">CDAUBV1_LOCUS17534</name>
</gene>
<keyword evidence="5" id="KW-0282">Flagellum</keyword>
<comment type="subcellular location">
    <subcellularLocation>
        <location evidence="1">Cytoplasm</location>
        <location evidence="1">Cytoskeleton</location>
        <location evidence="1">Flagellum axoneme</location>
    </subcellularLocation>
</comment>
<evidence type="ECO:0000256" key="2">
    <source>
        <dbReference type="ARBA" id="ARBA00006737"/>
    </source>
</evidence>
<comment type="similarity">
    <text evidence="2">Belongs to the flagellar radial spoke RSP3 family.</text>
</comment>
<keyword evidence="4" id="KW-0597">Phosphoprotein</keyword>
<dbReference type="Pfam" id="PF06098">
    <property type="entry name" value="Radial_spoke_3"/>
    <property type="match status" value="1"/>
</dbReference>
<evidence type="ECO:0008006" key="12">
    <source>
        <dbReference type="Google" id="ProtNLM"/>
    </source>
</evidence>
<dbReference type="PANTHER" id="PTHR21648">
    <property type="entry name" value="FLAGELLAR RADIAL SPOKE PROTEIN 3"/>
    <property type="match status" value="1"/>
</dbReference>
<evidence type="ECO:0000256" key="3">
    <source>
        <dbReference type="ARBA" id="ARBA00022490"/>
    </source>
</evidence>
<dbReference type="AlphaFoldDB" id="A0AAV2U124"/>
<keyword evidence="8" id="KW-0966">Cell projection</keyword>
<evidence type="ECO:0000256" key="8">
    <source>
        <dbReference type="ARBA" id="ARBA00023273"/>
    </source>
</evidence>
<evidence type="ECO:0000313" key="10">
    <source>
        <dbReference type="EMBL" id="CAL5142288.1"/>
    </source>
</evidence>
<name>A0AAV2U124_CALDB</name>
<dbReference type="InterPro" id="IPR009290">
    <property type="entry name" value="Radial_spoke_3"/>
</dbReference>
<feature type="region of interest" description="Disordered" evidence="9">
    <location>
        <begin position="341"/>
        <end position="411"/>
    </location>
</feature>
<evidence type="ECO:0000256" key="1">
    <source>
        <dbReference type="ARBA" id="ARBA00004611"/>
    </source>
</evidence>
<keyword evidence="6" id="KW-0969">Cilium</keyword>
<evidence type="ECO:0000256" key="7">
    <source>
        <dbReference type="ARBA" id="ARBA00023212"/>
    </source>
</evidence>
<evidence type="ECO:0000256" key="5">
    <source>
        <dbReference type="ARBA" id="ARBA00022846"/>
    </source>
</evidence>
<reference evidence="10" key="1">
    <citation type="submission" date="2024-06" db="EMBL/GenBank/DDBJ databases">
        <authorList>
            <person name="Liu X."/>
            <person name="Lenzi L."/>
            <person name="Haldenby T S."/>
            <person name="Uol C."/>
        </authorList>
    </citation>
    <scope>NUCLEOTIDE SEQUENCE</scope>
</reference>
<sequence>MTSVLPERKVEGTYSFASEPQATARRTKYREGELLPESLIASRYGNLMYDRRVIRGNTYALHILPAEAQTDPVELHRQIEHKRRAIARRRQKDEIRPSSPLPLDGRLHKPIQTELYLEALTDYIEEGDNDCQTDAFLDRPPTPLYVAAKLGSDEETQILQGDLFDFMLEVQPVLEVLVGKTLEQALVEVLEEEELTNIREQQQIFEEIRQVDLVEVHRLIERDRRIREEKEKRKAERIITAAREQELADKVAAQAFARAYLSDLQNQVFTNLTENGYFYDPVEYDVENGFLFWLMDEVSEELELENRSRLLLDGMIREVVQERHLEYRRLDMMEEEQSLGAAAGTGLTKQETVEDKTPIEDVNLNKAEEAINEPSAEEPLENPEIGQQPDGAEPSEVGADESTEDKASAIS</sequence>
<dbReference type="Proteomes" id="UP001497525">
    <property type="component" value="Unassembled WGS sequence"/>
</dbReference>
<comment type="caution">
    <text evidence="10">The sequence shown here is derived from an EMBL/GenBank/DDBJ whole genome shotgun (WGS) entry which is preliminary data.</text>
</comment>
<accession>A0AAV2U124</accession>
<proteinExistence type="inferred from homology"/>
<keyword evidence="3" id="KW-0963">Cytoplasm</keyword>